<dbReference type="Proteomes" id="UP000266841">
    <property type="component" value="Unassembled WGS sequence"/>
</dbReference>
<sequence length="615" mass="66958">MGCTMNKENVCQGVDLPTIAAGGVGVANNDIGAADNKPNAAHCALTPSTVIFPRPASVECVGVFEAGSAPCEPASRKTSAMASSEVHANNNPDTTFTIRRPIAMGSASSNQTGGVKCRALEPVARKEVKLSSPLLRRGKSERDYLQQQNRAEARRRREQARLNELKRQEREGVKDVQFSGLPNLSNLFRLGLGARDAVKVDDNNMPTKFIPPKRAAKNNIAMNSTASPPAILKAPLQRSVSAVLEDLKDCKEKGGNVLFFPDGRGLDESTHRTHIQEEADDPAPITSQDTDRVELCAQNDEESVAEASQTSNDSLIDEISPSLIPLGVVWQLGIDSDRLSMPTAKGYKVCSLKPKTTVRVEGHASVSPPPSAQGFKSIDSSDNTMNFTRGGGADIQEDFGRYETPDKIFAKKTDHCAVMPVQRLSFDKRESESFDSVPPKYNRERFDSSDVSIHTQDLNDCTKFSSPVLRRPSSMTRDRSTPLGLTIEEGEILSLNGPVREADFCTPENSTSNQQRRRIDTSDHMPRLPELMQGLAFSTELSSPVFREPSYSSAKGKSTPLGLTAEKDGNLNFNSREALAESDFLHARPLHFQPTAEETRVVRAHAPAAGGDGHY</sequence>
<dbReference type="EMBL" id="AGNL01010406">
    <property type="protein sequence ID" value="EJK69152.1"/>
    <property type="molecule type" value="Genomic_DNA"/>
</dbReference>
<gene>
    <name evidence="2" type="ORF">THAOC_09622</name>
</gene>
<evidence type="ECO:0000313" key="2">
    <source>
        <dbReference type="EMBL" id="EJK69152.1"/>
    </source>
</evidence>
<dbReference type="AlphaFoldDB" id="K0TF61"/>
<proteinExistence type="predicted"/>
<feature type="region of interest" description="Disordered" evidence="1">
    <location>
        <begin position="547"/>
        <end position="569"/>
    </location>
</feature>
<protein>
    <submittedName>
        <fullName evidence="2">Uncharacterized protein</fullName>
    </submittedName>
</protein>
<keyword evidence="3" id="KW-1185">Reference proteome</keyword>
<comment type="caution">
    <text evidence="2">The sequence shown here is derived from an EMBL/GenBank/DDBJ whole genome shotgun (WGS) entry which is preliminary data.</text>
</comment>
<accession>K0TF61</accession>
<name>K0TF61_THAOC</name>
<feature type="region of interest" description="Disordered" evidence="1">
    <location>
        <begin position="131"/>
        <end position="158"/>
    </location>
</feature>
<reference evidence="2 3" key="1">
    <citation type="journal article" date="2012" name="Genome Biol.">
        <title>Genome and low-iron response of an oceanic diatom adapted to chronic iron limitation.</title>
        <authorList>
            <person name="Lommer M."/>
            <person name="Specht M."/>
            <person name="Roy A.S."/>
            <person name="Kraemer L."/>
            <person name="Andreson R."/>
            <person name="Gutowska M.A."/>
            <person name="Wolf J."/>
            <person name="Bergner S.V."/>
            <person name="Schilhabel M.B."/>
            <person name="Klostermeier U.C."/>
            <person name="Beiko R.G."/>
            <person name="Rosenstiel P."/>
            <person name="Hippler M."/>
            <person name="Laroche J."/>
        </authorList>
    </citation>
    <scope>NUCLEOTIDE SEQUENCE [LARGE SCALE GENOMIC DNA]</scope>
    <source>
        <strain evidence="2 3">CCMP1005</strain>
    </source>
</reference>
<dbReference type="eggNOG" id="ENOG502RBS6">
    <property type="taxonomic scope" value="Eukaryota"/>
</dbReference>
<feature type="region of interest" description="Disordered" evidence="1">
    <location>
        <begin position="361"/>
        <end position="382"/>
    </location>
</feature>
<organism evidence="2 3">
    <name type="scientific">Thalassiosira oceanica</name>
    <name type="common">Marine diatom</name>
    <dbReference type="NCBI Taxonomy" id="159749"/>
    <lineage>
        <taxon>Eukaryota</taxon>
        <taxon>Sar</taxon>
        <taxon>Stramenopiles</taxon>
        <taxon>Ochrophyta</taxon>
        <taxon>Bacillariophyta</taxon>
        <taxon>Coscinodiscophyceae</taxon>
        <taxon>Thalassiosirophycidae</taxon>
        <taxon>Thalassiosirales</taxon>
        <taxon>Thalassiosiraceae</taxon>
        <taxon>Thalassiosira</taxon>
    </lineage>
</organism>
<evidence type="ECO:0000256" key="1">
    <source>
        <dbReference type="SAM" id="MobiDB-lite"/>
    </source>
</evidence>
<evidence type="ECO:0000313" key="3">
    <source>
        <dbReference type="Proteomes" id="UP000266841"/>
    </source>
</evidence>